<dbReference type="SUPFAM" id="SSF56672">
    <property type="entry name" value="DNA/RNA polymerases"/>
    <property type="match status" value="1"/>
</dbReference>
<dbReference type="KEGG" id="goe:114828631"/>
<dbReference type="Proteomes" id="UP000694867">
    <property type="component" value="Unplaced"/>
</dbReference>
<evidence type="ECO:0000256" key="1">
    <source>
        <dbReference type="SAM" id="SignalP"/>
    </source>
</evidence>
<dbReference type="RefSeq" id="XP_028969194.1">
    <property type="nucleotide sequence ID" value="XM_029113361.1"/>
</dbReference>
<protein>
    <submittedName>
        <fullName evidence="4">Uncharacterized protein LOC114828631</fullName>
    </submittedName>
</protein>
<organism evidence="3 4">
    <name type="scientific">Galendromus occidentalis</name>
    <name type="common">western predatory mite</name>
    <dbReference type="NCBI Taxonomy" id="34638"/>
    <lineage>
        <taxon>Eukaryota</taxon>
        <taxon>Metazoa</taxon>
        <taxon>Ecdysozoa</taxon>
        <taxon>Arthropoda</taxon>
        <taxon>Chelicerata</taxon>
        <taxon>Arachnida</taxon>
        <taxon>Acari</taxon>
        <taxon>Parasitiformes</taxon>
        <taxon>Mesostigmata</taxon>
        <taxon>Gamasina</taxon>
        <taxon>Phytoseioidea</taxon>
        <taxon>Phytoseiidae</taxon>
        <taxon>Typhlodrominae</taxon>
        <taxon>Galendromus</taxon>
    </lineage>
</organism>
<name>A0AAJ7SIC5_9ACAR</name>
<keyword evidence="1" id="KW-0732">Signal</keyword>
<dbReference type="InterPro" id="IPR000477">
    <property type="entry name" value="RT_dom"/>
</dbReference>
<dbReference type="GeneID" id="114828631"/>
<dbReference type="PROSITE" id="PS50878">
    <property type="entry name" value="RT_POL"/>
    <property type="match status" value="1"/>
</dbReference>
<evidence type="ECO:0000313" key="4">
    <source>
        <dbReference type="RefSeq" id="XP_028969194.1"/>
    </source>
</evidence>
<feature type="chain" id="PRO_5042549124" evidence="1">
    <location>
        <begin position="19"/>
        <end position="482"/>
    </location>
</feature>
<accession>A0AAJ7SIC5</accession>
<dbReference type="InterPro" id="IPR043502">
    <property type="entry name" value="DNA/RNA_pol_sf"/>
</dbReference>
<dbReference type="AlphaFoldDB" id="A0AAJ7SIC5"/>
<dbReference type="GO" id="GO:0071897">
    <property type="term" value="P:DNA biosynthetic process"/>
    <property type="evidence" value="ECO:0007669"/>
    <property type="project" value="UniProtKB-ARBA"/>
</dbReference>
<dbReference type="Pfam" id="PF00078">
    <property type="entry name" value="RVT_1"/>
    <property type="match status" value="1"/>
</dbReference>
<proteinExistence type="predicted"/>
<evidence type="ECO:0000259" key="2">
    <source>
        <dbReference type="PROSITE" id="PS50878"/>
    </source>
</evidence>
<gene>
    <name evidence="4" type="primary">LOC114828631</name>
</gene>
<feature type="domain" description="Reverse transcriptase" evidence="2">
    <location>
        <begin position="1"/>
        <end position="162"/>
    </location>
</feature>
<evidence type="ECO:0000313" key="3">
    <source>
        <dbReference type="Proteomes" id="UP000694867"/>
    </source>
</evidence>
<feature type="signal peptide" evidence="1">
    <location>
        <begin position="1"/>
        <end position="18"/>
    </location>
</feature>
<sequence length="482" mass="56355">MSHNLICLLKLIISNNSAVLITGSKRLRRVELVQGLRQGCALSPTLFMLYISRLERRLVESGRGVKIRTSKNIFENKESRVRVIPGVLYADDLLLLAHSWSEMKQLLQITTEVGNELRLVFNPKKSAVLDFNEPGSGVNPELSIQGLVIPTAKSYKYLGITLCNNRNYLSEQEKVWKEKSTKALRQMYAKSLWKFNRFEVTKIRWKATCVPALTYCNSVLTASADTRKRLETSQREAGKWALGQPTFNIAYEFIEGELGWASYESREAKSKILFFARLERMPSYRWPKAILEAMKTCNIFSEAYKRMKHLSRLYECEFDEPQHVESEERHWRAFRNDVCDRIRTFTDREWRENMETKPSLKRYRQHKMNRGTIDHVYDNTRGSTLLAGARAGFLNTNPFRARFEEIDGKCELCDCHNETLGHVIMECDEENSSEPEIRKRLGLHEDSTRETVERTKRSLERWERETKRYVPCKRRINQPITS</sequence>
<dbReference type="PANTHER" id="PTHR47027">
    <property type="entry name" value="REVERSE TRANSCRIPTASE DOMAIN-CONTAINING PROTEIN"/>
    <property type="match status" value="1"/>
</dbReference>
<keyword evidence="3" id="KW-1185">Reference proteome</keyword>
<dbReference type="PANTHER" id="PTHR47027:SF20">
    <property type="entry name" value="REVERSE TRANSCRIPTASE-LIKE PROTEIN WITH RNA-DIRECTED DNA POLYMERASE DOMAIN"/>
    <property type="match status" value="1"/>
</dbReference>
<reference evidence="4" key="1">
    <citation type="submission" date="2025-08" db="UniProtKB">
        <authorList>
            <consortium name="RefSeq"/>
        </authorList>
    </citation>
    <scope>IDENTIFICATION</scope>
</reference>